<feature type="domain" description="EF-hand" evidence="17">
    <location>
        <begin position="525"/>
        <end position="560"/>
    </location>
</feature>
<feature type="signal peptide" evidence="15">
    <location>
        <begin position="1"/>
        <end position="21"/>
    </location>
</feature>
<dbReference type="PANTHER" id="PTHR46046:SF3">
    <property type="entry name" value="PEPTIDYL-PROLYL CIS-TRANS ISOMERASE FKBP10"/>
    <property type="match status" value="1"/>
</dbReference>
<evidence type="ECO:0000256" key="6">
    <source>
        <dbReference type="ARBA" id="ARBA00022737"/>
    </source>
</evidence>
<dbReference type="GO" id="GO:0005509">
    <property type="term" value="F:calcium ion binding"/>
    <property type="evidence" value="ECO:0007669"/>
    <property type="project" value="InterPro"/>
</dbReference>
<dbReference type="PROSITE" id="PS50222">
    <property type="entry name" value="EF_HAND_2"/>
    <property type="match status" value="1"/>
</dbReference>
<keyword evidence="18" id="KW-1185">Reference proteome</keyword>
<name>A0A6P3VIF2_CLUHA</name>
<protein>
    <recommendedName>
        <fullName evidence="3 13">peptidylprolyl isomerase</fullName>
        <ecNumber evidence="3 13">5.2.1.8</ecNumber>
    </recommendedName>
</protein>
<evidence type="ECO:0000256" key="2">
    <source>
        <dbReference type="ARBA" id="ARBA00004240"/>
    </source>
</evidence>
<dbReference type="PROSITE" id="PS00018">
    <property type="entry name" value="EF_HAND_1"/>
    <property type="match status" value="1"/>
</dbReference>
<dbReference type="InterPro" id="IPR046357">
    <property type="entry name" value="PPIase_dom_sf"/>
</dbReference>
<dbReference type="Proteomes" id="UP000515152">
    <property type="component" value="Chromosome 1"/>
</dbReference>
<dbReference type="SUPFAM" id="SSF54534">
    <property type="entry name" value="FKBP-like"/>
    <property type="match status" value="4"/>
</dbReference>
<feature type="domain" description="PPIase FKBP-type" evidence="16">
    <location>
        <begin position="382"/>
        <end position="469"/>
    </location>
</feature>
<dbReference type="OrthoDB" id="1902587at2759"/>
<evidence type="ECO:0000256" key="12">
    <source>
        <dbReference type="ARBA" id="ARBA00055986"/>
    </source>
</evidence>
<dbReference type="InterPro" id="IPR051989">
    <property type="entry name" value="FKBP-like_isomerase"/>
</dbReference>
<evidence type="ECO:0000259" key="17">
    <source>
        <dbReference type="PROSITE" id="PS50222"/>
    </source>
</evidence>
<dbReference type="InterPro" id="IPR011992">
    <property type="entry name" value="EF-hand-dom_pair"/>
</dbReference>
<feature type="region of interest" description="Disordered" evidence="14">
    <location>
        <begin position="537"/>
        <end position="564"/>
    </location>
</feature>
<evidence type="ECO:0000256" key="9">
    <source>
        <dbReference type="ARBA" id="ARBA00023110"/>
    </source>
</evidence>
<dbReference type="FunFam" id="3.10.50.40:FF:000006">
    <property type="entry name" value="Peptidyl-prolyl cis-trans isomerase"/>
    <property type="match status" value="1"/>
</dbReference>
<dbReference type="KEGG" id="char:105890809"/>
<feature type="domain" description="PPIase FKBP-type" evidence="16">
    <location>
        <begin position="158"/>
        <end position="246"/>
    </location>
</feature>
<evidence type="ECO:0000259" key="16">
    <source>
        <dbReference type="PROSITE" id="PS50059"/>
    </source>
</evidence>
<keyword evidence="11 13" id="KW-0413">Isomerase</keyword>
<keyword evidence="7" id="KW-0256">Endoplasmic reticulum</keyword>
<dbReference type="Gene3D" id="1.10.238.10">
    <property type="entry name" value="EF-hand"/>
    <property type="match status" value="1"/>
</dbReference>
<evidence type="ECO:0000256" key="4">
    <source>
        <dbReference type="ARBA" id="ARBA00022723"/>
    </source>
</evidence>
<evidence type="ECO:0000256" key="3">
    <source>
        <dbReference type="ARBA" id="ARBA00013194"/>
    </source>
</evidence>
<dbReference type="InterPro" id="IPR001179">
    <property type="entry name" value="PPIase_FKBP_dom"/>
</dbReference>
<comment type="function">
    <text evidence="12">PPIases accelerate the folding of proteins during protein synthesis.</text>
</comment>
<evidence type="ECO:0000256" key="15">
    <source>
        <dbReference type="SAM" id="SignalP"/>
    </source>
</evidence>
<reference evidence="19" key="1">
    <citation type="submission" date="2025-08" db="UniProtKB">
        <authorList>
            <consortium name="RefSeq"/>
        </authorList>
    </citation>
    <scope>IDENTIFICATION</scope>
</reference>
<dbReference type="Pfam" id="PF00254">
    <property type="entry name" value="FKBP_C"/>
    <property type="match status" value="4"/>
</dbReference>
<keyword evidence="10" id="KW-0325">Glycoprotein</keyword>
<evidence type="ECO:0000313" key="19">
    <source>
        <dbReference type="RefSeq" id="XP_012672349.1"/>
    </source>
</evidence>
<comment type="subcellular location">
    <subcellularLocation>
        <location evidence="2">Endoplasmic reticulum</location>
    </subcellularLocation>
</comment>
<dbReference type="InterPro" id="IPR002048">
    <property type="entry name" value="EF_hand_dom"/>
</dbReference>
<dbReference type="RefSeq" id="XP_012672349.1">
    <property type="nucleotide sequence ID" value="XM_012816895.3"/>
</dbReference>
<evidence type="ECO:0000256" key="11">
    <source>
        <dbReference type="ARBA" id="ARBA00023235"/>
    </source>
</evidence>
<dbReference type="PROSITE" id="PS50059">
    <property type="entry name" value="FKBP_PPIASE"/>
    <property type="match status" value="4"/>
</dbReference>
<evidence type="ECO:0000256" key="10">
    <source>
        <dbReference type="ARBA" id="ARBA00023180"/>
    </source>
</evidence>
<feature type="domain" description="PPIase FKBP-type" evidence="16">
    <location>
        <begin position="270"/>
        <end position="358"/>
    </location>
</feature>
<proteinExistence type="predicted"/>
<dbReference type="SUPFAM" id="SSF47473">
    <property type="entry name" value="EF-hand"/>
    <property type="match status" value="1"/>
</dbReference>
<evidence type="ECO:0000256" key="8">
    <source>
        <dbReference type="ARBA" id="ARBA00022837"/>
    </source>
</evidence>
<evidence type="ECO:0000313" key="18">
    <source>
        <dbReference type="Proteomes" id="UP000515152"/>
    </source>
</evidence>
<dbReference type="PANTHER" id="PTHR46046">
    <property type="entry name" value="PEPTIDYLPROLYL ISOMERASE"/>
    <property type="match status" value="1"/>
</dbReference>
<keyword evidence="5 15" id="KW-0732">Signal</keyword>
<accession>A0A6P3VIF2</accession>
<evidence type="ECO:0000256" key="1">
    <source>
        <dbReference type="ARBA" id="ARBA00000971"/>
    </source>
</evidence>
<keyword evidence="9 13" id="KW-0697">Rotamase</keyword>
<dbReference type="AlphaFoldDB" id="A0A6P3VIF2"/>
<keyword evidence="4" id="KW-0479">Metal-binding</keyword>
<evidence type="ECO:0000256" key="14">
    <source>
        <dbReference type="SAM" id="MobiDB-lite"/>
    </source>
</evidence>
<evidence type="ECO:0000256" key="13">
    <source>
        <dbReference type="PROSITE-ProRule" id="PRU00277"/>
    </source>
</evidence>
<gene>
    <name evidence="19" type="primary">LOC105890809</name>
</gene>
<dbReference type="FunFam" id="3.10.50.40:FF:000002">
    <property type="entry name" value="Peptidylprolyl isomerase"/>
    <property type="match status" value="2"/>
</dbReference>
<dbReference type="Gene3D" id="3.10.50.40">
    <property type="match status" value="4"/>
</dbReference>
<comment type="catalytic activity">
    <reaction evidence="1 13">
        <text>[protein]-peptidylproline (omega=180) = [protein]-peptidylproline (omega=0)</text>
        <dbReference type="Rhea" id="RHEA:16237"/>
        <dbReference type="Rhea" id="RHEA-COMP:10747"/>
        <dbReference type="Rhea" id="RHEA-COMP:10748"/>
        <dbReference type="ChEBI" id="CHEBI:83833"/>
        <dbReference type="ChEBI" id="CHEBI:83834"/>
        <dbReference type="EC" id="5.2.1.8"/>
    </reaction>
</comment>
<feature type="chain" id="PRO_5028372408" description="peptidylprolyl isomerase" evidence="15">
    <location>
        <begin position="22"/>
        <end position="564"/>
    </location>
</feature>
<organism evidence="18 19">
    <name type="scientific">Clupea harengus</name>
    <name type="common">Atlantic herring</name>
    <dbReference type="NCBI Taxonomy" id="7950"/>
    <lineage>
        <taxon>Eukaryota</taxon>
        <taxon>Metazoa</taxon>
        <taxon>Chordata</taxon>
        <taxon>Craniata</taxon>
        <taxon>Vertebrata</taxon>
        <taxon>Euteleostomi</taxon>
        <taxon>Actinopterygii</taxon>
        <taxon>Neopterygii</taxon>
        <taxon>Teleostei</taxon>
        <taxon>Clupei</taxon>
        <taxon>Clupeiformes</taxon>
        <taxon>Clupeoidei</taxon>
        <taxon>Clupeidae</taxon>
        <taxon>Clupea</taxon>
    </lineage>
</organism>
<dbReference type="EC" id="5.2.1.8" evidence="3 13"/>
<feature type="compositionally biased region" description="Basic and acidic residues" evidence="14">
    <location>
        <begin position="546"/>
        <end position="564"/>
    </location>
</feature>
<dbReference type="GO" id="GO:0005783">
    <property type="term" value="C:endoplasmic reticulum"/>
    <property type="evidence" value="ECO:0007669"/>
    <property type="project" value="UniProtKB-SubCell"/>
</dbReference>
<keyword evidence="8" id="KW-0106">Calcium</keyword>
<dbReference type="GeneID" id="105890809"/>
<sequence>MDLRYVLVIAVISLIYVKCESSPLDDLVIDRYSIPTLCPREVQTGDFVRYHFNGTLPDGKKFESSHDKGKPFVGQVGLGSAVITGLDRGVLGMCVNERRKLTIPPHLAYGVLGAGTVIPPDTTLAFDVVLLDVWNMDDKVQTRTLSKPQDCKRKVIATDFIRYHYNGTLMNGTLFDSSHSRARTYDTYVGEGYLIKGMDIGLLGMCVGERRSILIPPFLGYEDKGYGSVIPPHASLVFDVLLVDHFHANDTIEVEVLYTPESCTRKSVSGDYIRYHYNGTLQDGTLFDSSYQRNSTYNTYIGMGFVILGIDKALQGVCIGDKRRVKIPPHMAYGESGVEGMIPGSAVLIFNIHVIDFHNPNDTVAIKVTHKPNICNLTTASNDLIQYRYNCSLLDGTLLYTSDNFDLPPRTTLGAGKIIEGLDTGLLGMCVGEKRDVLVPPHLGHGENGAAEVPSSAVLMFELELLEVQKGVPDGYLFVWLGDSPDPLFPAMDLNKDQEVPLEEFTTFIESQIADGKGRMRPGMDKDVVIKDMFTNQDRNNNGKITAEELKLKSDEDPPKHEEL</sequence>
<keyword evidence="6" id="KW-0677">Repeat</keyword>
<evidence type="ECO:0000256" key="7">
    <source>
        <dbReference type="ARBA" id="ARBA00022824"/>
    </source>
</evidence>
<feature type="domain" description="PPIase FKBP-type" evidence="16">
    <location>
        <begin position="45"/>
        <end position="134"/>
    </location>
</feature>
<evidence type="ECO:0000256" key="5">
    <source>
        <dbReference type="ARBA" id="ARBA00022729"/>
    </source>
</evidence>
<dbReference type="GO" id="GO:0003755">
    <property type="term" value="F:peptidyl-prolyl cis-trans isomerase activity"/>
    <property type="evidence" value="ECO:0007669"/>
    <property type="project" value="UniProtKB-KW"/>
</dbReference>
<dbReference type="InterPro" id="IPR018247">
    <property type="entry name" value="EF_Hand_1_Ca_BS"/>
</dbReference>